<keyword evidence="2" id="KW-1185">Reference proteome</keyword>
<dbReference type="OrthoDB" id="5235440at2759"/>
<reference evidence="1" key="1">
    <citation type="journal article" date="2020" name="Stud. Mycol.">
        <title>101 Dothideomycetes genomes: a test case for predicting lifestyles and emergence of pathogens.</title>
        <authorList>
            <person name="Haridas S."/>
            <person name="Albert R."/>
            <person name="Binder M."/>
            <person name="Bloem J."/>
            <person name="Labutti K."/>
            <person name="Salamov A."/>
            <person name="Andreopoulos B."/>
            <person name="Baker S."/>
            <person name="Barry K."/>
            <person name="Bills G."/>
            <person name="Bluhm B."/>
            <person name="Cannon C."/>
            <person name="Castanera R."/>
            <person name="Culley D."/>
            <person name="Daum C."/>
            <person name="Ezra D."/>
            <person name="Gonzalez J."/>
            <person name="Henrissat B."/>
            <person name="Kuo A."/>
            <person name="Liang C."/>
            <person name="Lipzen A."/>
            <person name="Lutzoni F."/>
            <person name="Magnuson J."/>
            <person name="Mondo S."/>
            <person name="Nolan M."/>
            <person name="Ohm R."/>
            <person name="Pangilinan J."/>
            <person name="Park H.-J."/>
            <person name="Ramirez L."/>
            <person name="Alfaro M."/>
            <person name="Sun H."/>
            <person name="Tritt A."/>
            <person name="Yoshinaga Y."/>
            <person name="Zwiers L.-H."/>
            <person name="Turgeon B."/>
            <person name="Goodwin S."/>
            <person name="Spatafora J."/>
            <person name="Crous P."/>
            <person name="Grigoriev I."/>
        </authorList>
    </citation>
    <scope>NUCLEOTIDE SEQUENCE</scope>
    <source>
        <strain evidence="1">CBS 690.94</strain>
    </source>
</reference>
<dbReference type="EMBL" id="MU001501">
    <property type="protein sequence ID" value="KAF2443928.1"/>
    <property type="molecule type" value="Genomic_DNA"/>
</dbReference>
<evidence type="ECO:0000313" key="2">
    <source>
        <dbReference type="Proteomes" id="UP000799764"/>
    </source>
</evidence>
<protein>
    <submittedName>
        <fullName evidence="1">Uncharacterized protein</fullName>
    </submittedName>
</protein>
<sequence>MVGANWSDEAGVTMKDHLTPATIAEIRRQYRMDKLCVFIRYCVRIWWTRDIIKLTATNAQQVAHYRKVFNKCTLFYYAQEAQRPNPGWNTAYLPDEPGAAVYKAWYQIQDDQPNIDWDRYFAYPLQLAASGPSTVSELVKMHRKICQRATEYHARALQIKKGPWTDINEVHNPRNYMLYPLCSALLVVQDNDVDPRMPCRTTPSLIRPNGGVALDRYSQAQTVVLVRTGDEEDLSKPIDFSALAHKALPLARSDATTHDALRVSIYDAVNFIAELQKNEEVKNPEFYYNPRIDTRKNPYLTLSKSTEPNLRDRLWYPASEDEYVAELLTIGKYAETEDLIKSAKERARRLEAGDEDWDDLERNKKYGNMRI</sequence>
<comment type="caution">
    <text evidence="1">The sequence shown here is derived from an EMBL/GenBank/DDBJ whole genome shotgun (WGS) entry which is preliminary data.</text>
</comment>
<dbReference type="Proteomes" id="UP000799764">
    <property type="component" value="Unassembled WGS sequence"/>
</dbReference>
<evidence type="ECO:0000313" key="1">
    <source>
        <dbReference type="EMBL" id="KAF2443928.1"/>
    </source>
</evidence>
<name>A0A9P4PIS8_9PLEO</name>
<proteinExistence type="predicted"/>
<organism evidence="1 2">
    <name type="scientific">Karstenula rhodostoma CBS 690.94</name>
    <dbReference type="NCBI Taxonomy" id="1392251"/>
    <lineage>
        <taxon>Eukaryota</taxon>
        <taxon>Fungi</taxon>
        <taxon>Dikarya</taxon>
        <taxon>Ascomycota</taxon>
        <taxon>Pezizomycotina</taxon>
        <taxon>Dothideomycetes</taxon>
        <taxon>Pleosporomycetidae</taxon>
        <taxon>Pleosporales</taxon>
        <taxon>Massarineae</taxon>
        <taxon>Didymosphaeriaceae</taxon>
        <taxon>Karstenula</taxon>
    </lineage>
</organism>
<accession>A0A9P4PIS8</accession>
<dbReference type="AlphaFoldDB" id="A0A9P4PIS8"/>
<gene>
    <name evidence="1" type="ORF">P171DRAFT_432024</name>
</gene>